<accession>A0A640VRW5</accession>
<dbReference type="RefSeq" id="WP_159977202.1">
    <property type="nucleotide sequence ID" value="NZ_BLIV01000004.1"/>
</dbReference>
<dbReference type="InterPro" id="IPR051531">
    <property type="entry name" value="N-acetyltransferase"/>
</dbReference>
<keyword evidence="2" id="KW-0808">Transferase</keyword>
<gene>
    <name evidence="2" type="ORF">So717_21750</name>
</gene>
<dbReference type="PROSITE" id="PS51186">
    <property type="entry name" value="GNAT"/>
    <property type="match status" value="1"/>
</dbReference>
<evidence type="ECO:0000313" key="2">
    <source>
        <dbReference type="EMBL" id="GFE50422.1"/>
    </source>
</evidence>
<dbReference type="Pfam" id="PF13302">
    <property type="entry name" value="Acetyltransf_3"/>
    <property type="match status" value="1"/>
</dbReference>
<dbReference type="PANTHER" id="PTHR43792">
    <property type="entry name" value="GNAT FAMILY, PUTATIVE (AFU_ORTHOLOGUE AFUA_3G00765)-RELATED-RELATED"/>
    <property type="match status" value="1"/>
</dbReference>
<dbReference type="AlphaFoldDB" id="A0A640VRW5"/>
<dbReference type="OrthoDB" id="6293260at2"/>
<protein>
    <submittedName>
        <fullName evidence="2">N-acetyltransferase</fullName>
    </submittedName>
</protein>
<dbReference type="Proteomes" id="UP000436522">
    <property type="component" value="Unassembled WGS sequence"/>
</dbReference>
<feature type="domain" description="N-acetyltransferase" evidence="1">
    <location>
        <begin position="32"/>
        <end position="185"/>
    </location>
</feature>
<evidence type="ECO:0000313" key="3">
    <source>
        <dbReference type="Proteomes" id="UP000436522"/>
    </source>
</evidence>
<dbReference type="InterPro" id="IPR016181">
    <property type="entry name" value="Acyl_CoA_acyltransferase"/>
</dbReference>
<dbReference type="Gene3D" id="3.40.630.30">
    <property type="match status" value="1"/>
</dbReference>
<sequence length="185" mass="20025">MSFACETPRPGAAALFALQLQGQLPLLVTERLLLRAPKVEDFDAFARIACSDRGRYFGGPMTREDAWGDFTQMTATWLLHGHGIWTIGRAGDIAGFVLLGFEPGDLEPELGFLLLPEAEGDSIAFEAATAARDHAFDTLGWTTLVSYIDPANTRARHLATRLGAVQDGMVENAQVWRYGTGGPSA</sequence>
<dbReference type="SUPFAM" id="SSF55729">
    <property type="entry name" value="Acyl-CoA N-acyltransferases (Nat)"/>
    <property type="match status" value="1"/>
</dbReference>
<reference evidence="2 3" key="1">
    <citation type="submission" date="2019-12" db="EMBL/GenBank/DDBJ databases">
        <title>Roseobacter cerasinus sp. nov., isolated from seawater around aquaculture.</title>
        <authorList>
            <person name="Muramatsu S."/>
            <person name="Takabe Y."/>
            <person name="Mori K."/>
            <person name="Takaichi S."/>
            <person name="Hanada S."/>
        </authorList>
    </citation>
    <scope>NUCLEOTIDE SEQUENCE [LARGE SCALE GENOMIC DNA]</scope>
    <source>
        <strain evidence="2 3">AI77</strain>
    </source>
</reference>
<name>A0A640VRW5_9RHOB</name>
<organism evidence="2 3">
    <name type="scientific">Roseobacter cerasinus</name>
    <dbReference type="NCBI Taxonomy" id="2602289"/>
    <lineage>
        <taxon>Bacteria</taxon>
        <taxon>Pseudomonadati</taxon>
        <taxon>Pseudomonadota</taxon>
        <taxon>Alphaproteobacteria</taxon>
        <taxon>Rhodobacterales</taxon>
        <taxon>Roseobacteraceae</taxon>
        <taxon>Roseobacter</taxon>
    </lineage>
</organism>
<keyword evidence="3" id="KW-1185">Reference proteome</keyword>
<dbReference type="PANTHER" id="PTHR43792:SF1">
    <property type="entry name" value="N-ACETYLTRANSFERASE DOMAIN-CONTAINING PROTEIN"/>
    <property type="match status" value="1"/>
</dbReference>
<comment type="caution">
    <text evidence="2">The sequence shown here is derived from an EMBL/GenBank/DDBJ whole genome shotgun (WGS) entry which is preliminary data.</text>
</comment>
<dbReference type="InterPro" id="IPR000182">
    <property type="entry name" value="GNAT_dom"/>
</dbReference>
<proteinExistence type="predicted"/>
<evidence type="ECO:0000259" key="1">
    <source>
        <dbReference type="PROSITE" id="PS51186"/>
    </source>
</evidence>
<dbReference type="GO" id="GO:0016747">
    <property type="term" value="F:acyltransferase activity, transferring groups other than amino-acyl groups"/>
    <property type="evidence" value="ECO:0007669"/>
    <property type="project" value="InterPro"/>
</dbReference>
<dbReference type="EMBL" id="BLIV01000004">
    <property type="protein sequence ID" value="GFE50422.1"/>
    <property type="molecule type" value="Genomic_DNA"/>
</dbReference>